<evidence type="ECO:0000313" key="4">
    <source>
        <dbReference type="Proteomes" id="UP001567538"/>
    </source>
</evidence>
<dbReference type="GO" id="GO:0005524">
    <property type="term" value="F:ATP binding"/>
    <property type="evidence" value="ECO:0007669"/>
    <property type="project" value="UniProtKB-KW"/>
</dbReference>
<dbReference type="Gene3D" id="3.30.420.40">
    <property type="match status" value="1"/>
</dbReference>
<dbReference type="Gene3D" id="2.60.34.10">
    <property type="entry name" value="Substrate Binding Domain Of DNAk, Chain A, domain 1"/>
    <property type="match status" value="1"/>
</dbReference>
<name>A0ABD1FUV3_SALDI</name>
<dbReference type="FunFam" id="3.30.30.30:FF:000001">
    <property type="entry name" value="heat shock 70 kDa protein-like"/>
    <property type="match status" value="1"/>
</dbReference>
<dbReference type="SUPFAM" id="SSF100934">
    <property type="entry name" value="Heat shock protein 70kD (HSP70), C-terminal subdomain"/>
    <property type="match status" value="1"/>
</dbReference>
<dbReference type="AlphaFoldDB" id="A0ABD1FUV3"/>
<dbReference type="InterPro" id="IPR018181">
    <property type="entry name" value="Heat_shock_70_CS"/>
</dbReference>
<dbReference type="Gene3D" id="1.20.1270.10">
    <property type="match status" value="1"/>
</dbReference>
<protein>
    <submittedName>
        <fullName evidence="3">70-kilodalton heat shock protein</fullName>
    </submittedName>
</protein>
<dbReference type="InterPro" id="IPR029047">
    <property type="entry name" value="HSP70_peptide-bd_sf"/>
</dbReference>
<evidence type="ECO:0000256" key="1">
    <source>
        <dbReference type="ARBA" id="ARBA00022741"/>
    </source>
</evidence>
<dbReference type="Proteomes" id="UP001567538">
    <property type="component" value="Unassembled WGS sequence"/>
</dbReference>
<dbReference type="SUPFAM" id="SSF53067">
    <property type="entry name" value="Actin-like ATPase domain"/>
    <property type="match status" value="1"/>
</dbReference>
<organism evidence="3 4">
    <name type="scientific">Salvia divinorum</name>
    <name type="common">Maria pastora</name>
    <name type="synonym">Diviner's sage</name>
    <dbReference type="NCBI Taxonomy" id="28513"/>
    <lineage>
        <taxon>Eukaryota</taxon>
        <taxon>Viridiplantae</taxon>
        <taxon>Streptophyta</taxon>
        <taxon>Embryophyta</taxon>
        <taxon>Tracheophyta</taxon>
        <taxon>Spermatophyta</taxon>
        <taxon>Magnoliopsida</taxon>
        <taxon>eudicotyledons</taxon>
        <taxon>Gunneridae</taxon>
        <taxon>Pentapetalae</taxon>
        <taxon>asterids</taxon>
        <taxon>lamiids</taxon>
        <taxon>Lamiales</taxon>
        <taxon>Lamiaceae</taxon>
        <taxon>Nepetoideae</taxon>
        <taxon>Mentheae</taxon>
        <taxon>Salviinae</taxon>
        <taxon>Salvia</taxon>
        <taxon>Salvia subgen. Calosphace</taxon>
    </lineage>
</organism>
<proteinExistence type="predicted"/>
<evidence type="ECO:0000313" key="3">
    <source>
        <dbReference type="EMBL" id="KAL1535621.1"/>
    </source>
</evidence>
<dbReference type="PRINTS" id="PR00301">
    <property type="entry name" value="HEATSHOCK70"/>
</dbReference>
<dbReference type="InterPro" id="IPR013126">
    <property type="entry name" value="Hsp_70_fam"/>
</dbReference>
<dbReference type="PROSITE" id="PS00297">
    <property type="entry name" value="HSP70_1"/>
    <property type="match status" value="1"/>
</dbReference>
<dbReference type="SUPFAM" id="SSF100920">
    <property type="entry name" value="Heat shock protein 70kD (HSP70), peptide-binding domain"/>
    <property type="match status" value="1"/>
</dbReference>
<dbReference type="PANTHER" id="PTHR19375">
    <property type="entry name" value="HEAT SHOCK PROTEIN 70KDA"/>
    <property type="match status" value="1"/>
</dbReference>
<evidence type="ECO:0000256" key="2">
    <source>
        <dbReference type="ARBA" id="ARBA00022840"/>
    </source>
</evidence>
<comment type="caution">
    <text evidence="3">The sequence shown here is derived from an EMBL/GenBank/DDBJ whole genome shotgun (WGS) entry which is preliminary data.</text>
</comment>
<accession>A0ABD1FUV3</accession>
<keyword evidence="1" id="KW-0547">Nucleotide-binding</keyword>
<dbReference type="InterPro" id="IPR029048">
    <property type="entry name" value="HSP70_C_sf"/>
</dbReference>
<dbReference type="EMBL" id="JBEAFC010000011">
    <property type="protein sequence ID" value="KAL1535621.1"/>
    <property type="molecule type" value="Genomic_DNA"/>
</dbReference>
<dbReference type="InterPro" id="IPR043129">
    <property type="entry name" value="ATPase_NBD"/>
</dbReference>
<dbReference type="Pfam" id="PF00012">
    <property type="entry name" value="HSP70"/>
    <property type="match status" value="1"/>
</dbReference>
<reference evidence="3 4" key="1">
    <citation type="submission" date="2024-06" db="EMBL/GenBank/DDBJ databases">
        <title>A chromosome level genome sequence of Diviner's sage (Salvia divinorum).</title>
        <authorList>
            <person name="Ford S.A."/>
            <person name="Ro D.-K."/>
            <person name="Ness R.W."/>
            <person name="Phillips M.A."/>
        </authorList>
    </citation>
    <scope>NUCLEOTIDE SEQUENCE [LARGE SCALE GENOMIC DNA]</scope>
    <source>
        <strain evidence="3">SAF-2024a</strain>
        <tissue evidence="3">Leaf</tissue>
    </source>
</reference>
<gene>
    <name evidence="3" type="primary">HSP70</name>
    <name evidence="3" type="ORF">AAHA92_28381</name>
</gene>
<keyword evidence="3" id="KW-0346">Stress response</keyword>
<sequence length="356" mass="39405">MPFSRCGSRTVSEPLTAEKGEERAIGIDLGTTYSCVAAWKHDRIEIIPNDQGNRTTPSYVAFDDSHRLIGEAANNQVANNPFNTVFDAKRLIGRKFSDPTVQSDMNYWPFKVTPGADDKPMVVVTYIGEEKEFSAEEISSMVLTKMKDIAEAYLGSTVKNAVVTVPAYFSDSQRQATMAAGAIAGLNIVRIINEPTAATIAYGLDEGATSPVAKNVLIFDLGGGTFDVSVATIEAAEHTETGAKNSITITNDKGRLSNKEIERMIRDAKKFKLEDDEFREKAEARSDLEDYAYNTRDAIRSAVKLKAKHKKKMEAAFESFTQWLESNKHAEADDIKDKKKELHTVFDPIIAKMNEQ</sequence>
<dbReference type="Gene3D" id="3.30.30.30">
    <property type="match status" value="1"/>
</dbReference>
<dbReference type="FunFam" id="3.30.420.40:FF:000026">
    <property type="entry name" value="Heat shock protein 70"/>
    <property type="match status" value="1"/>
</dbReference>
<keyword evidence="4" id="KW-1185">Reference proteome</keyword>
<keyword evidence="2" id="KW-0067">ATP-binding</keyword>